<evidence type="ECO:0000256" key="2">
    <source>
        <dbReference type="ARBA" id="ARBA00022679"/>
    </source>
</evidence>
<dbReference type="GO" id="GO:0005525">
    <property type="term" value="F:GTP binding"/>
    <property type="evidence" value="ECO:0007669"/>
    <property type="project" value="UniProtKB-KW"/>
</dbReference>
<name>A0A2N5X2N5_9GAMM</name>
<dbReference type="SUPFAM" id="SSF53448">
    <property type="entry name" value="Nucleotide-diphospho-sugar transferases"/>
    <property type="match status" value="1"/>
</dbReference>
<evidence type="ECO:0000313" key="9">
    <source>
        <dbReference type="EMBL" id="PLW68710.1"/>
    </source>
</evidence>
<accession>A0A2N5X2N5</accession>
<evidence type="ECO:0000256" key="6">
    <source>
        <dbReference type="ARBA" id="ARBA00023134"/>
    </source>
</evidence>
<evidence type="ECO:0000256" key="5">
    <source>
        <dbReference type="ARBA" id="ARBA00022842"/>
    </source>
</evidence>
<dbReference type="GO" id="GO:0046872">
    <property type="term" value="F:metal ion binding"/>
    <property type="evidence" value="ECO:0007669"/>
    <property type="project" value="UniProtKB-KW"/>
</dbReference>
<comment type="caution">
    <text evidence="9">The sequence shown here is derived from an EMBL/GenBank/DDBJ whole genome shotgun (WGS) entry which is preliminary data.</text>
</comment>
<keyword evidence="1" id="KW-0963">Cytoplasm</keyword>
<reference evidence="9 10" key="1">
    <citation type="submission" date="2018-01" db="EMBL/GenBank/DDBJ databases">
        <title>The draft genome sequence of Halioglobus lutimaris HF004.</title>
        <authorList>
            <person name="Du Z.-J."/>
            <person name="Shi M.-J."/>
        </authorList>
    </citation>
    <scope>NUCLEOTIDE SEQUENCE [LARGE SCALE GENOMIC DNA]</scope>
    <source>
        <strain evidence="9 10">HF004</strain>
    </source>
</reference>
<sequence>MGGEDKGLLLWQGKRLIDHVIDRIAPQVCDLMISCNRNRQIYRALAPLTPADLRPGFQGPLAGLEAARTVLSGKYVLLVPCDTPQLPTDLAVRLHSILHTNLHAQVSYAHTGNAGQYLCALLRVSALHSLSPFLDSGERAVRKWYGQIGAIEVDFAADQAAFLNLNEISALTT</sequence>
<dbReference type="GO" id="GO:0016779">
    <property type="term" value="F:nucleotidyltransferase activity"/>
    <property type="evidence" value="ECO:0007669"/>
    <property type="project" value="UniProtKB-KW"/>
</dbReference>
<dbReference type="InterPro" id="IPR029044">
    <property type="entry name" value="Nucleotide-diphossugar_trans"/>
</dbReference>
<evidence type="ECO:0000259" key="8">
    <source>
        <dbReference type="Pfam" id="PF12804"/>
    </source>
</evidence>
<evidence type="ECO:0000256" key="3">
    <source>
        <dbReference type="ARBA" id="ARBA00022723"/>
    </source>
</evidence>
<keyword evidence="9" id="KW-0548">Nucleotidyltransferase</keyword>
<dbReference type="AlphaFoldDB" id="A0A2N5X2N5"/>
<keyword evidence="4" id="KW-0547">Nucleotide-binding</keyword>
<keyword evidence="10" id="KW-1185">Reference proteome</keyword>
<evidence type="ECO:0000256" key="1">
    <source>
        <dbReference type="ARBA" id="ARBA00022490"/>
    </source>
</evidence>
<dbReference type="EMBL" id="PKUS01000011">
    <property type="protein sequence ID" value="PLW68710.1"/>
    <property type="molecule type" value="Genomic_DNA"/>
</dbReference>
<dbReference type="CDD" id="cd02503">
    <property type="entry name" value="MobA"/>
    <property type="match status" value="1"/>
</dbReference>
<dbReference type="NCBIfam" id="TIGR02665">
    <property type="entry name" value="molyb_mobA"/>
    <property type="match status" value="1"/>
</dbReference>
<dbReference type="Proteomes" id="UP000235005">
    <property type="component" value="Unassembled WGS sequence"/>
</dbReference>
<proteinExistence type="predicted"/>
<gene>
    <name evidence="9" type="primary">mobA</name>
    <name evidence="9" type="ORF">C0039_10510</name>
</gene>
<protein>
    <submittedName>
        <fullName evidence="9">Molybdenum cofactor guanylyltransferase</fullName>
    </submittedName>
</protein>
<keyword evidence="6" id="KW-0342">GTP-binding</keyword>
<dbReference type="InterPro" id="IPR013482">
    <property type="entry name" value="Molybde_CF_guanTrfase"/>
</dbReference>
<dbReference type="Gene3D" id="3.90.550.10">
    <property type="entry name" value="Spore Coat Polysaccharide Biosynthesis Protein SpsA, Chain A"/>
    <property type="match status" value="1"/>
</dbReference>
<dbReference type="Pfam" id="PF12804">
    <property type="entry name" value="NTP_transf_3"/>
    <property type="match status" value="1"/>
</dbReference>
<evidence type="ECO:0000256" key="4">
    <source>
        <dbReference type="ARBA" id="ARBA00022741"/>
    </source>
</evidence>
<dbReference type="PANTHER" id="PTHR19136:SF81">
    <property type="entry name" value="MOLYBDENUM COFACTOR GUANYLYLTRANSFERASE"/>
    <property type="match status" value="1"/>
</dbReference>
<dbReference type="PANTHER" id="PTHR19136">
    <property type="entry name" value="MOLYBDENUM COFACTOR GUANYLYLTRANSFERASE"/>
    <property type="match status" value="1"/>
</dbReference>
<feature type="domain" description="MobA-like NTP transferase" evidence="8">
    <location>
        <begin position="1"/>
        <end position="144"/>
    </location>
</feature>
<evidence type="ECO:0000256" key="7">
    <source>
        <dbReference type="ARBA" id="ARBA00023150"/>
    </source>
</evidence>
<dbReference type="GO" id="GO:1902758">
    <property type="term" value="P:bis(molybdopterin guanine dinucleotide)molybdenum biosynthetic process"/>
    <property type="evidence" value="ECO:0007669"/>
    <property type="project" value="TreeGrafter"/>
</dbReference>
<dbReference type="InterPro" id="IPR025877">
    <property type="entry name" value="MobA-like_NTP_Trfase"/>
</dbReference>
<keyword evidence="2 9" id="KW-0808">Transferase</keyword>
<organism evidence="9 10">
    <name type="scientific">Pseudohalioglobus lutimaris</name>
    <dbReference type="NCBI Taxonomy" id="1737061"/>
    <lineage>
        <taxon>Bacteria</taxon>
        <taxon>Pseudomonadati</taxon>
        <taxon>Pseudomonadota</taxon>
        <taxon>Gammaproteobacteria</taxon>
        <taxon>Cellvibrionales</taxon>
        <taxon>Halieaceae</taxon>
        <taxon>Pseudohalioglobus</taxon>
    </lineage>
</organism>
<keyword evidence="7" id="KW-0501">Molybdenum cofactor biosynthesis</keyword>
<evidence type="ECO:0000313" key="10">
    <source>
        <dbReference type="Proteomes" id="UP000235005"/>
    </source>
</evidence>
<keyword evidence="3" id="KW-0479">Metal-binding</keyword>
<keyword evidence="5" id="KW-0460">Magnesium</keyword>